<gene>
    <name evidence="1" type="ORF">CEXT_513051</name>
</gene>
<keyword evidence="2" id="KW-1185">Reference proteome</keyword>
<organism evidence="1 2">
    <name type="scientific">Caerostris extrusa</name>
    <name type="common">Bark spider</name>
    <name type="synonym">Caerostris bankana</name>
    <dbReference type="NCBI Taxonomy" id="172846"/>
    <lineage>
        <taxon>Eukaryota</taxon>
        <taxon>Metazoa</taxon>
        <taxon>Ecdysozoa</taxon>
        <taxon>Arthropoda</taxon>
        <taxon>Chelicerata</taxon>
        <taxon>Arachnida</taxon>
        <taxon>Araneae</taxon>
        <taxon>Araneomorphae</taxon>
        <taxon>Entelegynae</taxon>
        <taxon>Araneoidea</taxon>
        <taxon>Araneidae</taxon>
        <taxon>Caerostris</taxon>
    </lineage>
</organism>
<proteinExistence type="predicted"/>
<evidence type="ECO:0000313" key="1">
    <source>
        <dbReference type="EMBL" id="GIX97250.1"/>
    </source>
</evidence>
<dbReference type="EMBL" id="BPLR01004761">
    <property type="protein sequence ID" value="GIX97250.1"/>
    <property type="molecule type" value="Genomic_DNA"/>
</dbReference>
<evidence type="ECO:0000313" key="2">
    <source>
        <dbReference type="Proteomes" id="UP001054945"/>
    </source>
</evidence>
<name>A0AAV4PMT2_CAEEX</name>
<accession>A0AAV4PMT2</accession>
<comment type="caution">
    <text evidence="1">The sequence shown here is derived from an EMBL/GenBank/DDBJ whole genome shotgun (WGS) entry which is preliminary data.</text>
</comment>
<reference evidence="1 2" key="1">
    <citation type="submission" date="2021-06" db="EMBL/GenBank/DDBJ databases">
        <title>Caerostris extrusa draft genome.</title>
        <authorList>
            <person name="Kono N."/>
            <person name="Arakawa K."/>
        </authorList>
    </citation>
    <scope>NUCLEOTIDE SEQUENCE [LARGE SCALE GENOMIC DNA]</scope>
</reference>
<dbReference type="AlphaFoldDB" id="A0AAV4PMT2"/>
<sequence length="106" mass="12717">MRSKPEFPASEVSASMQAKPTDEFECWSHDSEKPFYKNKSLESTSFPSFKNLFYKVKYKVVVPNFKRKLLIKEFLFLTEYVPEMVQQEIWPIELSSLKKLCWFYIK</sequence>
<protein>
    <submittedName>
        <fullName evidence="1">Uncharacterized protein</fullName>
    </submittedName>
</protein>
<dbReference type="Proteomes" id="UP001054945">
    <property type="component" value="Unassembled WGS sequence"/>
</dbReference>